<dbReference type="Proteomes" id="UP000239720">
    <property type="component" value="Unassembled WGS sequence"/>
</dbReference>
<evidence type="ECO:0000256" key="4">
    <source>
        <dbReference type="ARBA" id="ARBA00022692"/>
    </source>
</evidence>
<keyword evidence="6 10" id="KW-0472">Membrane</keyword>
<dbReference type="GO" id="GO:0004888">
    <property type="term" value="F:transmembrane signaling receptor activity"/>
    <property type="evidence" value="ECO:0007669"/>
    <property type="project" value="TreeGrafter"/>
</dbReference>
<evidence type="ECO:0000256" key="10">
    <source>
        <dbReference type="SAM" id="Phobius"/>
    </source>
</evidence>
<dbReference type="SUPFAM" id="SSF158472">
    <property type="entry name" value="HAMP domain-like"/>
    <property type="match status" value="1"/>
</dbReference>
<dbReference type="PANTHER" id="PTHR43531">
    <property type="entry name" value="PROTEIN ICFG"/>
    <property type="match status" value="1"/>
</dbReference>
<evidence type="ECO:0000256" key="7">
    <source>
        <dbReference type="ARBA" id="ARBA00029447"/>
    </source>
</evidence>
<dbReference type="GO" id="GO:0007165">
    <property type="term" value="P:signal transduction"/>
    <property type="evidence" value="ECO:0007669"/>
    <property type="project" value="UniProtKB-KW"/>
</dbReference>
<evidence type="ECO:0000256" key="3">
    <source>
        <dbReference type="ARBA" id="ARBA00022500"/>
    </source>
</evidence>
<dbReference type="AlphaFoldDB" id="A0A2S8R9T0"/>
<dbReference type="Pfam" id="PF00015">
    <property type="entry name" value="MCPsignal"/>
    <property type="match status" value="1"/>
</dbReference>
<feature type="compositionally biased region" description="Polar residues" evidence="9">
    <location>
        <begin position="808"/>
        <end position="817"/>
    </location>
</feature>
<dbReference type="SMART" id="SM00283">
    <property type="entry name" value="MA"/>
    <property type="match status" value="1"/>
</dbReference>
<dbReference type="InterPro" id="IPR004089">
    <property type="entry name" value="MCPsignal_dom"/>
</dbReference>
<dbReference type="InterPro" id="IPR003660">
    <property type="entry name" value="HAMP_dom"/>
</dbReference>
<feature type="transmembrane region" description="Helical" evidence="10">
    <location>
        <begin position="284"/>
        <end position="306"/>
    </location>
</feature>
<evidence type="ECO:0000259" key="12">
    <source>
        <dbReference type="PROSITE" id="PS50885"/>
    </source>
</evidence>
<evidence type="ECO:0000256" key="5">
    <source>
        <dbReference type="ARBA" id="ARBA00022989"/>
    </source>
</evidence>
<feature type="region of interest" description="Disordered" evidence="9">
    <location>
        <begin position="808"/>
        <end position="832"/>
    </location>
</feature>
<evidence type="ECO:0000256" key="6">
    <source>
        <dbReference type="ARBA" id="ARBA00023136"/>
    </source>
</evidence>
<dbReference type="Pfam" id="PF17202">
    <property type="entry name" value="sCache_3_3"/>
    <property type="match status" value="1"/>
</dbReference>
<dbReference type="Gene3D" id="1.10.287.950">
    <property type="entry name" value="Methyl-accepting chemotaxis protein"/>
    <property type="match status" value="1"/>
</dbReference>
<dbReference type="PROSITE" id="PS50111">
    <property type="entry name" value="CHEMOTAXIS_TRANSDUC_2"/>
    <property type="match status" value="1"/>
</dbReference>
<evidence type="ECO:0000256" key="1">
    <source>
        <dbReference type="ARBA" id="ARBA00004651"/>
    </source>
</evidence>
<dbReference type="CDD" id="cd06225">
    <property type="entry name" value="HAMP"/>
    <property type="match status" value="1"/>
</dbReference>
<dbReference type="CDD" id="cd11386">
    <property type="entry name" value="MCP_signal"/>
    <property type="match status" value="1"/>
</dbReference>
<dbReference type="Pfam" id="PF18947">
    <property type="entry name" value="HAMP_2"/>
    <property type="match status" value="2"/>
</dbReference>
<evidence type="ECO:0000256" key="9">
    <source>
        <dbReference type="SAM" id="MobiDB-lite"/>
    </source>
</evidence>
<keyword evidence="8" id="KW-0807">Transducer</keyword>
<reference evidence="13 14" key="1">
    <citation type="journal article" date="2018" name="Syst. Appl. Microbiol.">
        <title>Characterization and high-quality draft genome sequence of Herbivorax saccincola A7, an anaerobic, alkaliphilic, thermophilic, cellulolytic, and xylanolytic bacterium.</title>
        <authorList>
            <person name="Aikawa S."/>
            <person name="Baramee S."/>
            <person name="Sermsathanaswadi J."/>
            <person name="Thianheng P."/>
            <person name="Tachaapaikoon C."/>
            <person name="Shikata A."/>
            <person name="Waeonukul R."/>
            <person name="Pason P."/>
            <person name="Ratanakhanokchai K."/>
            <person name="Kosugi A."/>
        </authorList>
    </citation>
    <scope>NUCLEOTIDE SEQUENCE [LARGE SCALE GENOMIC DNA]</scope>
    <source>
        <strain evidence="13 14">A7</strain>
    </source>
</reference>
<dbReference type="Gene3D" id="3.30.450.20">
    <property type="entry name" value="PAS domain"/>
    <property type="match status" value="1"/>
</dbReference>
<dbReference type="SUPFAM" id="SSF103190">
    <property type="entry name" value="Sensory domain-like"/>
    <property type="match status" value="2"/>
</dbReference>
<feature type="compositionally biased region" description="Basic and acidic residues" evidence="9">
    <location>
        <begin position="818"/>
        <end position="832"/>
    </location>
</feature>
<evidence type="ECO:0000259" key="11">
    <source>
        <dbReference type="PROSITE" id="PS50111"/>
    </source>
</evidence>
<dbReference type="FunFam" id="1.10.287.950:FF:000001">
    <property type="entry name" value="Methyl-accepting chemotaxis sensory transducer"/>
    <property type="match status" value="1"/>
</dbReference>
<comment type="subcellular location">
    <subcellularLocation>
        <location evidence="1">Cell membrane</location>
        <topology evidence="1">Multi-pass membrane protein</topology>
    </subcellularLocation>
</comment>
<dbReference type="InterPro" id="IPR033463">
    <property type="entry name" value="sCache_3"/>
</dbReference>
<organism evidence="13 14">
    <name type="scientific">Acetivibrio saccincola</name>
    <dbReference type="NCBI Taxonomy" id="1677857"/>
    <lineage>
        <taxon>Bacteria</taxon>
        <taxon>Bacillati</taxon>
        <taxon>Bacillota</taxon>
        <taxon>Clostridia</taxon>
        <taxon>Eubacteriales</taxon>
        <taxon>Oscillospiraceae</taxon>
        <taxon>Acetivibrio</taxon>
    </lineage>
</organism>
<dbReference type="SUPFAM" id="SSF58104">
    <property type="entry name" value="Methyl-accepting chemotaxis protein (MCP) signaling domain"/>
    <property type="match status" value="1"/>
</dbReference>
<feature type="transmembrane region" description="Helical" evidence="10">
    <location>
        <begin position="12"/>
        <end position="32"/>
    </location>
</feature>
<evidence type="ECO:0000256" key="2">
    <source>
        <dbReference type="ARBA" id="ARBA00022475"/>
    </source>
</evidence>
<keyword evidence="2" id="KW-1003">Cell membrane</keyword>
<dbReference type="GO" id="GO:0006935">
    <property type="term" value="P:chemotaxis"/>
    <property type="evidence" value="ECO:0007669"/>
    <property type="project" value="UniProtKB-KW"/>
</dbReference>
<evidence type="ECO:0008006" key="15">
    <source>
        <dbReference type="Google" id="ProtNLM"/>
    </source>
</evidence>
<feature type="domain" description="Methyl-accepting transducer" evidence="11">
    <location>
        <begin position="540"/>
        <end position="769"/>
    </location>
</feature>
<evidence type="ECO:0000313" key="14">
    <source>
        <dbReference type="Proteomes" id="UP000239720"/>
    </source>
</evidence>
<dbReference type="Pfam" id="PF00672">
    <property type="entry name" value="HAMP"/>
    <property type="match status" value="1"/>
</dbReference>
<evidence type="ECO:0000313" key="13">
    <source>
        <dbReference type="EMBL" id="PQQ66567.1"/>
    </source>
</evidence>
<gene>
    <name evidence="13" type="ORF">B9R14_07270</name>
</gene>
<dbReference type="OrthoDB" id="9814363at2"/>
<dbReference type="InterPro" id="IPR029151">
    <property type="entry name" value="Sensor-like_sf"/>
</dbReference>
<accession>A0A2S8R9T0</accession>
<evidence type="ECO:0000256" key="8">
    <source>
        <dbReference type="PROSITE-ProRule" id="PRU00284"/>
    </source>
</evidence>
<dbReference type="Gene3D" id="1.20.120.1530">
    <property type="match status" value="1"/>
</dbReference>
<proteinExistence type="inferred from homology"/>
<name>A0A2S8R9T0_9FIRM</name>
<dbReference type="RefSeq" id="WP_105367910.1">
    <property type="nucleotide sequence ID" value="NZ_NEMB01000003.1"/>
</dbReference>
<dbReference type="Gene3D" id="6.10.340.10">
    <property type="match status" value="1"/>
</dbReference>
<dbReference type="InterPro" id="IPR051310">
    <property type="entry name" value="MCP_chemotaxis"/>
</dbReference>
<comment type="caution">
    <text evidence="13">The sequence shown here is derived from an EMBL/GenBank/DDBJ whole genome shotgun (WGS) entry which is preliminary data.</text>
</comment>
<sequence length="832" mass="90788">MSFLRNQKIRVKLMLGVSVAFVLTIAIIVTLATSQFSYFIHNFSEQQVIKGMEGLEAELGKLQKDALEFANVLAAHPDIIRGLAEGNANLLSDTIGTFKEKMAVDFIKVADTEGTVIASTFTSDGTLDSIINQDNVQSALKGEAFTTIEKGSLVEFAARAGVPVYGEQGRLIGVISLGYSLDNLALLDELKSIYKTELTLFLGDVRHNTTIEMDGKRILGTKLDSKIADRVLVKNEQYSGNAEILGAEYVVAYKPLIDKKNQTIGVIFAGQKYDEVAVVKNRTILHISIATIILEILLLIFVWFFVKKVITKPLKQLVQVSNTLAEGDVDISIESSSKDEIGELIDSFGRMIDNVMHQAEVAEKIANGDLNVNIEPKSEKDILSNSMLLVADTLSDLVKETEMLTNSAIEGELSTRGDTEKFSGVYKEVIEGVNNTLDAVLEPVEEASEVLQKLSEGSLKEYVKGIYKGEHAIIKNALNKTVITLSNYIGEITHVLTQLSQGNLNIAIKGDYKGDFVEIKDSLNLIIESFNKILYEINVAAEQVALGANQVSETSMSLSEGTAEQASSIEEISSFMEEVSEQTKRNAASANQANELALTAKNTAVEGNEKMKEMLQAMNEINEASSNISKIIKVIDEIAFQTNILALNAAVEAARAGQYGKGFAVVAEEVRNLAGKSSDAAKETSALIAGSIEKVDSGTEIANKTAEALNRIVEDIDEVFNYVRNIAESSNQQATAISQVNESINQISQVIQTNSAISQEAAAASEELSSHAQVMKELVERFEAKSEDVEKTDKKGLNPEIMKMLEQLTDQNNSSNTDMEKNDGFKNDFEKY</sequence>
<keyword evidence="4 10" id="KW-0812">Transmembrane</keyword>
<dbReference type="SMART" id="SM00304">
    <property type="entry name" value="HAMP"/>
    <property type="match status" value="2"/>
</dbReference>
<dbReference type="PROSITE" id="PS50885">
    <property type="entry name" value="HAMP"/>
    <property type="match status" value="1"/>
</dbReference>
<dbReference type="GO" id="GO:0005886">
    <property type="term" value="C:plasma membrane"/>
    <property type="evidence" value="ECO:0007669"/>
    <property type="project" value="UniProtKB-SubCell"/>
</dbReference>
<feature type="domain" description="HAMP" evidence="12">
    <location>
        <begin position="308"/>
        <end position="360"/>
    </location>
</feature>
<keyword evidence="3" id="KW-0145">Chemotaxis</keyword>
<dbReference type="EMBL" id="NEMB01000003">
    <property type="protein sequence ID" value="PQQ66567.1"/>
    <property type="molecule type" value="Genomic_DNA"/>
</dbReference>
<keyword evidence="5 10" id="KW-1133">Transmembrane helix</keyword>
<protein>
    <recommendedName>
        <fullName evidence="15">Methyl-accepting chemotaxis protein</fullName>
    </recommendedName>
</protein>
<comment type="similarity">
    <text evidence="7">Belongs to the methyl-accepting chemotaxis (MCP) protein family.</text>
</comment>
<dbReference type="PANTHER" id="PTHR43531:SF11">
    <property type="entry name" value="METHYL-ACCEPTING CHEMOTAXIS PROTEIN 3"/>
    <property type="match status" value="1"/>
</dbReference>